<accession>A0A1U7H3M7</accession>
<evidence type="ECO:0000256" key="6">
    <source>
        <dbReference type="SAM" id="Phobius"/>
    </source>
</evidence>
<keyword evidence="4 6" id="KW-0472">Membrane</keyword>
<evidence type="ECO:0000256" key="3">
    <source>
        <dbReference type="ARBA" id="ARBA00022989"/>
    </source>
</evidence>
<dbReference type="Pfam" id="PF06803">
    <property type="entry name" value="DUF1232"/>
    <property type="match status" value="1"/>
</dbReference>
<organism evidence="8 9">
    <name type="scientific">Fischerella major NIES-592</name>
    <dbReference type="NCBI Taxonomy" id="210994"/>
    <lineage>
        <taxon>Bacteria</taxon>
        <taxon>Bacillati</taxon>
        <taxon>Cyanobacteriota</taxon>
        <taxon>Cyanophyceae</taxon>
        <taxon>Nostocales</taxon>
        <taxon>Hapalosiphonaceae</taxon>
        <taxon>Fischerella</taxon>
    </lineage>
</organism>
<comment type="subcellular location">
    <subcellularLocation>
        <location evidence="1">Endomembrane system</location>
        <topology evidence="1">Multi-pass membrane protein</topology>
    </subcellularLocation>
</comment>
<dbReference type="EMBL" id="MRCA01000002">
    <property type="protein sequence ID" value="OKH15711.1"/>
    <property type="molecule type" value="Genomic_DNA"/>
</dbReference>
<proteinExistence type="predicted"/>
<evidence type="ECO:0000259" key="7">
    <source>
        <dbReference type="Pfam" id="PF06803"/>
    </source>
</evidence>
<evidence type="ECO:0000256" key="1">
    <source>
        <dbReference type="ARBA" id="ARBA00004127"/>
    </source>
</evidence>
<dbReference type="GO" id="GO:0012505">
    <property type="term" value="C:endomembrane system"/>
    <property type="evidence" value="ECO:0007669"/>
    <property type="project" value="UniProtKB-SubCell"/>
</dbReference>
<dbReference type="OrthoDB" id="573033at2"/>
<gene>
    <name evidence="8" type="ORF">NIES592_06445</name>
</gene>
<protein>
    <recommendedName>
        <fullName evidence="7">DUF1232 domain-containing protein</fullName>
    </recommendedName>
</protein>
<evidence type="ECO:0000256" key="4">
    <source>
        <dbReference type="ARBA" id="ARBA00023136"/>
    </source>
</evidence>
<comment type="caution">
    <text evidence="8">The sequence shown here is derived from an EMBL/GenBank/DDBJ whole genome shotgun (WGS) entry which is preliminary data.</text>
</comment>
<feature type="transmembrane region" description="Helical" evidence="6">
    <location>
        <begin position="21"/>
        <end position="41"/>
    </location>
</feature>
<keyword evidence="2 6" id="KW-0812">Transmembrane</keyword>
<dbReference type="RefSeq" id="WP_073555239.1">
    <property type="nucleotide sequence ID" value="NZ_MRCA01000002.1"/>
</dbReference>
<dbReference type="Proteomes" id="UP000186391">
    <property type="component" value="Unassembled WGS sequence"/>
</dbReference>
<evidence type="ECO:0000256" key="5">
    <source>
        <dbReference type="SAM" id="MobiDB-lite"/>
    </source>
</evidence>
<keyword evidence="3 6" id="KW-1133">Transmembrane helix</keyword>
<reference evidence="8 9" key="1">
    <citation type="submission" date="2016-11" db="EMBL/GenBank/DDBJ databases">
        <title>Draft Genome Sequences of Nine Cyanobacterial Strains from Diverse Habitats.</title>
        <authorList>
            <person name="Zhu T."/>
            <person name="Hou S."/>
            <person name="Lu X."/>
            <person name="Hess W.R."/>
        </authorList>
    </citation>
    <scope>NUCLEOTIDE SEQUENCE [LARGE SCALE GENOMIC DNA]</scope>
    <source>
        <strain evidence="8 9">NIES-592</strain>
    </source>
</reference>
<feature type="domain" description="DUF1232" evidence="7">
    <location>
        <begin position="22"/>
        <end position="58"/>
    </location>
</feature>
<evidence type="ECO:0000313" key="9">
    <source>
        <dbReference type="Proteomes" id="UP000186391"/>
    </source>
</evidence>
<sequence length="107" mass="12150">MKFSVQSLYTWYRDLIRNPKYRWWVILGTLLYFVSPFDIAPDFLPIVGQIDDVFLLTLLVTEVSGLVIEGFKARRDNIDANVEVQATDTTKDSTSSTTVDVDAVSVK</sequence>
<evidence type="ECO:0000313" key="8">
    <source>
        <dbReference type="EMBL" id="OKH15711.1"/>
    </source>
</evidence>
<dbReference type="InterPro" id="IPR010652">
    <property type="entry name" value="DUF1232"/>
</dbReference>
<keyword evidence="9" id="KW-1185">Reference proteome</keyword>
<evidence type="ECO:0000256" key="2">
    <source>
        <dbReference type="ARBA" id="ARBA00022692"/>
    </source>
</evidence>
<dbReference type="AlphaFoldDB" id="A0A1U7H3M7"/>
<feature type="region of interest" description="Disordered" evidence="5">
    <location>
        <begin position="86"/>
        <end position="107"/>
    </location>
</feature>
<feature type="transmembrane region" description="Helical" evidence="6">
    <location>
        <begin position="53"/>
        <end position="71"/>
    </location>
</feature>
<name>A0A1U7H3M7_9CYAN</name>